<gene>
    <name evidence="2" type="ORF">ACFSTE_14610</name>
</gene>
<protein>
    <submittedName>
        <fullName evidence="2">Transposase</fullName>
    </submittedName>
</protein>
<evidence type="ECO:0000313" key="3">
    <source>
        <dbReference type="Proteomes" id="UP001597459"/>
    </source>
</evidence>
<proteinExistence type="predicted"/>
<organism evidence="2 3">
    <name type="scientific">Aquimarina hainanensis</name>
    <dbReference type="NCBI Taxonomy" id="1578017"/>
    <lineage>
        <taxon>Bacteria</taxon>
        <taxon>Pseudomonadati</taxon>
        <taxon>Bacteroidota</taxon>
        <taxon>Flavobacteriia</taxon>
        <taxon>Flavobacteriales</taxon>
        <taxon>Flavobacteriaceae</taxon>
        <taxon>Aquimarina</taxon>
    </lineage>
</organism>
<sequence>MFLIYKRIAWNSKMDRVLKKTCLDVQDRYETQFLEIRSNKDHVHSLV</sequence>
<dbReference type="InterPro" id="IPR002686">
    <property type="entry name" value="Transposase_17"/>
</dbReference>
<dbReference type="EMBL" id="JBHULX010000030">
    <property type="protein sequence ID" value="MFD2592068.1"/>
    <property type="molecule type" value="Genomic_DNA"/>
</dbReference>
<dbReference type="RefSeq" id="WP_368660066.1">
    <property type="nucleotide sequence ID" value="NZ_JBHSJV010000001.1"/>
</dbReference>
<name>A0ABW5NBU4_9FLAO</name>
<evidence type="ECO:0000259" key="1">
    <source>
        <dbReference type="Pfam" id="PF01797"/>
    </source>
</evidence>
<feature type="domain" description="Transposase IS200-like" evidence="1">
    <location>
        <begin position="4"/>
        <end position="47"/>
    </location>
</feature>
<evidence type="ECO:0000313" key="2">
    <source>
        <dbReference type="EMBL" id="MFD2592068.1"/>
    </source>
</evidence>
<reference evidence="3" key="1">
    <citation type="journal article" date="2019" name="Int. J. Syst. Evol. Microbiol.">
        <title>The Global Catalogue of Microorganisms (GCM) 10K type strain sequencing project: providing services to taxonomists for standard genome sequencing and annotation.</title>
        <authorList>
            <consortium name="The Broad Institute Genomics Platform"/>
            <consortium name="The Broad Institute Genome Sequencing Center for Infectious Disease"/>
            <person name="Wu L."/>
            <person name="Ma J."/>
        </authorList>
    </citation>
    <scope>NUCLEOTIDE SEQUENCE [LARGE SCALE GENOMIC DNA]</scope>
    <source>
        <strain evidence="3">KCTC 42423</strain>
    </source>
</reference>
<dbReference type="Pfam" id="PF01797">
    <property type="entry name" value="Y1_Tnp"/>
    <property type="match status" value="1"/>
</dbReference>
<comment type="caution">
    <text evidence="2">The sequence shown here is derived from an EMBL/GenBank/DDBJ whole genome shotgun (WGS) entry which is preliminary data.</text>
</comment>
<keyword evidence="3" id="KW-1185">Reference proteome</keyword>
<dbReference type="Proteomes" id="UP001597459">
    <property type="component" value="Unassembled WGS sequence"/>
</dbReference>
<accession>A0ABW5NBU4</accession>